<evidence type="ECO:0000256" key="1">
    <source>
        <dbReference type="ARBA" id="ARBA00022491"/>
    </source>
</evidence>
<dbReference type="SUPFAM" id="SSF46955">
    <property type="entry name" value="Putative DNA-binding domain"/>
    <property type="match status" value="1"/>
</dbReference>
<dbReference type="Pfam" id="PF13411">
    <property type="entry name" value="MerR_1"/>
    <property type="match status" value="1"/>
</dbReference>
<accession>A0A7W9GNR3</accession>
<evidence type="ECO:0000313" key="7">
    <source>
        <dbReference type="Proteomes" id="UP000542813"/>
    </source>
</evidence>
<evidence type="ECO:0000256" key="2">
    <source>
        <dbReference type="ARBA" id="ARBA00023015"/>
    </source>
</evidence>
<dbReference type="PRINTS" id="PR00040">
    <property type="entry name" value="HTHMERR"/>
</dbReference>
<protein>
    <submittedName>
        <fullName evidence="6">DNA-binding transcriptional MerR regulator</fullName>
    </submittedName>
</protein>
<evidence type="ECO:0000313" key="6">
    <source>
        <dbReference type="EMBL" id="MBB5787230.1"/>
    </source>
</evidence>
<keyword evidence="2" id="KW-0805">Transcription regulation</keyword>
<dbReference type="RefSeq" id="WP_221440722.1">
    <property type="nucleotide sequence ID" value="NZ_JACHMM010000001.1"/>
</dbReference>
<dbReference type="GO" id="GO:0003677">
    <property type="term" value="F:DNA binding"/>
    <property type="evidence" value="ECO:0007669"/>
    <property type="project" value="UniProtKB-KW"/>
</dbReference>
<keyword evidence="3 6" id="KW-0238">DNA-binding</keyword>
<dbReference type="PANTHER" id="PTHR30204">
    <property type="entry name" value="REDOX-CYCLING DRUG-SENSING TRANSCRIPTIONAL ACTIVATOR SOXR"/>
    <property type="match status" value="1"/>
</dbReference>
<dbReference type="InterPro" id="IPR012925">
    <property type="entry name" value="TipAS_dom"/>
</dbReference>
<dbReference type="PROSITE" id="PS50937">
    <property type="entry name" value="HTH_MERR_2"/>
    <property type="match status" value="1"/>
</dbReference>
<proteinExistence type="predicted"/>
<dbReference type="CDD" id="cd01106">
    <property type="entry name" value="HTH_TipAL-Mta"/>
    <property type="match status" value="1"/>
</dbReference>
<dbReference type="Proteomes" id="UP000542813">
    <property type="component" value="Unassembled WGS sequence"/>
</dbReference>
<dbReference type="InterPro" id="IPR009061">
    <property type="entry name" value="DNA-bd_dom_put_sf"/>
</dbReference>
<evidence type="ECO:0000256" key="3">
    <source>
        <dbReference type="ARBA" id="ARBA00023125"/>
    </source>
</evidence>
<evidence type="ECO:0000259" key="5">
    <source>
        <dbReference type="PROSITE" id="PS50937"/>
    </source>
</evidence>
<sequence>MNDTAPTMSWSINEVARASGVTSRTLRHYHAIGLLDPAWTADGGRRHYEQEQLLRLQRILLLRELGLGLDAIGEILETQGGAGTVDVLRRHRSWLLAERDRIDRLVATVEDTMTTLEKGGTMTANSMFAGFEQNPYEDEARSRFGDQAIDDATVRMRGWSKDQAEQARSGFRTVLSALTALRADGVPVGDPRVQEAIDEHYRWICLFWTPNRSAYEGLADLYVDDERFRQNIGQGDDALVEYVRDAMKVYARERLA</sequence>
<dbReference type="AlphaFoldDB" id="A0A7W9GNR3"/>
<keyword evidence="4" id="KW-0804">Transcription</keyword>
<dbReference type="Pfam" id="PF07739">
    <property type="entry name" value="TipAS"/>
    <property type="match status" value="1"/>
</dbReference>
<feature type="domain" description="HTH merR-type" evidence="5">
    <location>
        <begin position="9"/>
        <end position="78"/>
    </location>
</feature>
<keyword evidence="7" id="KW-1185">Reference proteome</keyword>
<dbReference type="GO" id="GO:0003700">
    <property type="term" value="F:DNA-binding transcription factor activity"/>
    <property type="evidence" value="ECO:0007669"/>
    <property type="project" value="InterPro"/>
</dbReference>
<dbReference type="PANTHER" id="PTHR30204:SF69">
    <property type="entry name" value="MERR-FAMILY TRANSCRIPTIONAL REGULATOR"/>
    <property type="match status" value="1"/>
</dbReference>
<reference evidence="6 7" key="1">
    <citation type="submission" date="2020-08" db="EMBL/GenBank/DDBJ databases">
        <title>Sequencing the genomes of 1000 actinobacteria strains.</title>
        <authorList>
            <person name="Klenk H.-P."/>
        </authorList>
    </citation>
    <scope>NUCLEOTIDE SEQUENCE [LARGE SCALE GENOMIC DNA]</scope>
    <source>
        <strain evidence="6 7">DSM 102122</strain>
    </source>
</reference>
<dbReference type="SUPFAM" id="SSF89082">
    <property type="entry name" value="Antibiotic binding domain of TipA-like multidrug resistance regulators"/>
    <property type="match status" value="1"/>
</dbReference>
<comment type="caution">
    <text evidence="6">The sequence shown here is derived from an EMBL/GenBank/DDBJ whole genome shotgun (WGS) entry which is preliminary data.</text>
</comment>
<organism evidence="6 7">
    <name type="scientific">Jiangella mangrovi</name>
    <dbReference type="NCBI Taxonomy" id="1524084"/>
    <lineage>
        <taxon>Bacteria</taxon>
        <taxon>Bacillati</taxon>
        <taxon>Actinomycetota</taxon>
        <taxon>Actinomycetes</taxon>
        <taxon>Jiangellales</taxon>
        <taxon>Jiangellaceae</taxon>
        <taxon>Jiangella</taxon>
    </lineage>
</organism>
<dbReference type="InterPro" id="IPR000551">
    <property type="entry name" value="MerR-type_HTH_dom"/>
</dbReference>
<dbReference type="InterPro" id="IPR047057">
    <property type="entry name" value="MerR_fam"/>
</dbReference>
<name>A0A7W9GNR3_9ACTN</name>
<gene>
    <name evidence="6" type="ORF">HD601_001805</name>
</gene>
<dbReference type="InterPro" id="IPR036244">
    <property type="entry name" value="TipA-like_antibiotic-bd"/>
</dbReference>
<keyword evidence="1" id="KW-0678">Repressor</keyword>
<dbReference type="SMART" id="SM00422">
    <property type="entry name" value="HTH_MERR"/>
    <property type="match status" value="1"/>
</dbReference>
<dbReference type="EMBL" id="JACHMM010000001">
    <property type="protein sequence ID" value="MBB5787230.1"/>
    <property type="molecule type" value="Genomic_DNA"/>
</dbReference>
<evidence type="ECO:0000256" key="4">
    <source>
        <dbReference type="ARBA" id="ARBA00023163"/>
    </source>
</evidence>
<dbReference type="Gene3D" id="1.10.490.50">
    <property type="entry name" value="Antibiotic binding domain of TipA-like multidrug resistance regulators"/>
    <property type="match status" value="1"/>
</dbReference>
<dbReference type="Gene3D" id="1.10.1660.10">
    <property type="match status" value="1"/>
</dbReference>